<evidence type="ECO:0000259" key="7">
    <source>
        <dbReference type="PROSITE" id="PS50135"/>
    </source>
</evidence>
<name>A0ABM1YI69_AEDAL</name>
<keyword evidence="3 5" id="KW-0863">Zinc-finger</keyword>
<evidence type="ECO:0000259" key="6">
    <source>
        <dbReference type="PROSITE" id="PS50089"/>
    </source>
</evidence>
<evidence type="ECO:0000256" key="5">
    <source>
        <dbReference type="PROSITE-ProRule" id="PRU00228"/>
    </source>
</evidence>
<sequence>MSRIHLDISCDECGWNNFSGIRYACLVCEQYDLCEMCYCQRCSGQQHVAYHPMQAIFPKYPLFQDDREVAKDDLRLCCPYCGEKDLRVHEMFQHCQRFHSSDTIPVRCPICLMDEDRNRNLLQTSLLEHMLTRHKEYEHHAQDCTICMEPMVTTSNIEKLQCGHPFHSGCISNWLQNNDNCPLCRAPVRNRGKFIDDDEFLPM</sequence>
<dbReference type="CDD" id="cd16448">
    <property type="entry name" value="RING-H2"/>
    <property type="match status" value="1"/>
</dbReference>
<dbReference type="EnsemblMetazoa" id="AALFPA23_009379.R12899">
    <property type="protein sequence ID" value="AALFPA23_009379.P12899"/>
    <property type="gene ID" value="AALFPA23_009379"/>
</dbReference>
<evidence type="ECO:0000313" key="9">
    <source>
        <dbReference type="Proteomes" id="UP000069940"/>
    </source>
</evidence>
<dbReference type="InterPro" id="IPR001841">
    <property type="entry name" value="Znf_RING"/>
</dbReference>
<dbReference type="Gene3D" id="3.30.40.10">
    <property type="entry name" value="Zinc/RING finger domain, C3HC4 (zinc finger)"/>
    <property type="match status" value="1"/>
</dbReference>
<proteinExistence type="inferred from homology"/>
<dbReference type="PANTHER" id="PTHR46016">
    <property type="entry name" value="ZINC FINGER, RING/FYVE/PHD-TYPE"/>
    <property type="match status" value="1"/>
</dbReference>
<evidence type="ECO:0000313" key="8">
    <source>
        <dbReference type="EnsemblMetazoa" id="AALFPA23_009379.P12899"/>
    </source>
</evidence>
<protein>
    <recommendedName>
        <fullName evidence="10">RING-type domain-containing protein</fullName>
    </recommendedName>
</protein>
<dbReference type="Pfam" id="PF00569">
    <property type="entry name" value="ZZ"/>
    <property type="match status" value="1"/>
</dbReference>
<feature type="domain" description="ZZ-type" evidence="7">
    <location>
        <begin position="5"/>
        <end position="61"/>
    </location>
</feature>
<dbReference type="PANTHER" id="PTHR46016:SF1">
    <property type="entry name" value="RING-TYPE DOMAIN-CONTAINING PROTEIN"/>
    <property type="match status" value="1"/>
</dbReference>
<dbReference type="Pfam" id="PF05605">
    <property type="entry name" value="zf-Di19"/>
    <property type="match status" value="1"/>
</dbReference>
<evidence type="ECO:0000256" key="3">
    <source>
        <dbReference type="ARBA" id="ARBA00022771"/>
    </source>
</evidence>
<dbReference type="RefSeq" id="XP_062699011.1">
    <property type="nucleotide sequence ID" value="XM_062843027.1"/>
</dbReference>
<dbReference type="SMART" id="SM00291">
    <property type="entry name" value="ZnF_ZZ"/>
    <property type="match status" value="1"/>
</dbReference>
<dbReference type="InterPro" id="IPR043145">
    <property type="entry name" value="Znf_ZZ_sf"/>
</dbReference>
<evidence type="ECO:0008006" key="10">
    <source>
        <dbReference type="Google" id="ProtNLM"/>
    </source>
</evidence>
<comment type="similarity">
    <text evidence="1">Belongs to the KCMF1 family.</text>
</comment>
<reference evidence="9" key="1">
    <citation type="journal article" date="2015" name="Proc. Natl. Acad. Sci. U.S.A.">
        <title>Genome sequence of the Asian Tiger mosquito, Aedes albopictus, reveals insights into its biology, genetics, and evolution.</title>
        <authorList>
            <person name="Chen X.G."/>
            <person name="Jiang X."/>
            <person name="Gu J."/>
            <person name="Xu M."/>
            <person name="Wu Y."/>
            <person name="Deng Y."/>
            <person name="Zhang C."/>
            <person name="Bonizzoni M."/>
            <person name="Dermauw W."/>
            <person name="Vontas J."/>
            <person name="Armbruster P."/>
            <person name="Huang X."/>
            <person name="Yang Y."/>
            <person name="Zhang H."/>
            <person name="He W."/>
            <person name="Peng H."/>
            <person name="Liu Y."/>
            <person name="Wu K."/>
            <person name="Chen J."/>
            <person name="Lirakis M."/>
            <person name="Topalis P."/>
            <person name="Van Leeuwen T."/>
            <person name="Hall A.B."/>
            <person name="Jiang X."/>
            <person name="Thorpe C."/>
            <person name="Mueller R.L."/>
            <person name="Sun C."/>
            <person name="Waterhouse R.M."/>
            <person name="Yan G."/>
            <person name="Tu Z.J."/>
            <person name="Fang X."/>
            <person name="James A.A."/>
        </authorList>
    </citation>
    <scope>NUCLEOTIDE SEQUENCE [LARGE SCALE GENOMIC DNA]</scope>
    <source>
        <strain evidence="9">Foshan</strain>
    </source>
</reference>
<keyword evidence="2" id="KW-0479">Metal-binding</keyword>
<dbReference type="InterPro" id="IPR008598">
    <property type="entry name" value="Di19_Zn-bd"/>
</dbReference>
<dbReference type="InterPro" id="IPR000433">
    <property type="entry name" value="Znf_ZZ"/>
</dbReference>
<dbReference type="PROSITE" id="PS50089">
    <property type="entry name" value="ZF_RING_2"/>
    <property type="match status" value="1"/>
</dbReference>
<feature type="domain" description="RING-type" evidence="6">
    <location>
        <begin position="144"/>
        <end position="185"/>
    </location>
</feature>
<dbReference type="GeneID" id="109412770"/>
<dbReference type="InterPro" id="IPR013083">
    <property type="entry name" value="Znf_RING/FYVE/PHD"/>
</dbReference>
<evidence type="ECO:0000256" key="1">
    <source>
        <dbReference type="ARBA" id="ARBA00010938"/>
    </source>
</evidence>
<evidence type="ECO:0000256" key="2">
    <source>
        <dbReference type="ARBA" id="ARBA00022723"/>
    </source>
</evidence>
<dbReference type="Proteomes" id="UP000069940">
    <property type="component" value="Unassembled WGS sequence"/>
</dbReference>
<dbReference type="Pfam" id="PF13639">
    <property type="entry name" value="zf-RING_2"/>
    <property type="match status" value="1"/>
</dbReference>
<dbReference type="Gene3D" id="3.30.60.90">
    <property type="match status" value="1"/>
</dbReference>
<dbReference type="SMART" id="SM00184">
    <property type="entry name" value="RING"/>
    <property type="match status" value="1"/>
</dbReference>
<dbReference type="InterPro" id="IPR051438">
    <property type="entry name" value="RNF_E3_ubiq-protein_ligase"/>
</dbReference>
<organism evidence="8 9">
    <name type="scientific">Aedes albopictus</name>
    <name type="common">Asian tiger mosquito</name>
    <name type="synonym">Stegomyia albopicta</name>
    <dbReference type="NCBI Taxonomy" id="7160"/>
    <lineage>
        <taxon>Eukaryota</taxon>
        <taxon>Metazoa</taxon>
        <taxon>Ecdysozoa</taxon>
        <taxon>Arthropoda</taxon>
        <taxon>Hexapoda</taxon>
        <taxon>Insecta</taxon>
        <taxon>Pterygota</taxon>
        <taxon>Neoptera</taxon>
        <taxon>Endopterygota</taxon>
        <taxon>Diptera</taxon>
        <taxon>Nematocera</taxon>
        <taxon>Culicoidea</taxon>
        <taxon>Culicidae</taxon>
        <taxon>Culicinae</taxon>
        <taxon>Aedini</taxon>
        <taxon>Aedes</taxon>
        <taxon>Stegomyia</taxon>
    </lineage>
</organism>
<dbReference type="SUPFAM" id="SSF57850">
    <property type="entry name" value="RING/U-box"/>
    <property type="match status" value="2"/>
</dbReference>
<reference evidence="8" key="2">
    <citation type="submission" date="2025-05" db="UniProtKB">
        <authorList>
            <consortium name="EnsemblMetazoa"/>
        </authorList>
    </citation>
    <scope>IDENTIFICATION</scope>
    <source>
        <strain evidence="8">Foshan</strain>
    </source>
</reference>
<evidence type="ECO:0000256" key="4">
    <source>
        <dbReference type="ARBA" id="ARBA00022833"/>
    </source>
</evidence>
<accession>A0ABM1YI69</accession>
<keyword evidence="9" id="KW-1185">Reference proteome</keyword>
<keyword evidence="4" id="KW-0862">Zinc</keyword>
<dbReference type="PROSITE" id="PS50135">
    <property type="entry name" value="ZF_ZZ_2"/>
    <property type="match status" value="1"/>
</dbReference>